<comment type="caution">
    <text evidence="1">The sequence shown here is derived from an EMBL/GenBank/DDBJ whole genome shotgun (WGS) entry which is preliminary data.</text>
</comment>
<keyword evidence="2" id="KW-1185">Reference proteome</keyword>
<dbReference type="Proteomes" id="UP001239083">
    <property type="component" value="Unassembled WGS sequence"/>
</dbReference>
<evidence type="ECO:0000313" key="1">
    <source>
        <dbReference type="EMBL" id="MDQ0894306.1"/>
    </source>
</evidence>
<sequence>MTGVARGWWRRNAWPLAAVAALVPVTFGVIGWQEWDDYFSGHPSRAIVAQPRTSIDYAGAAWGPVEVVELAPLEGFEAPAGSRTLEVTVPVDPGSEPVTCLAPTLHEVGGAERQWDERTYDLGEAYDRGTWNSCAGSGTEPFAIVVPFVVPDDAVGPFALDVVVDGRLPEFLRLPVGP</sequence>
<gene>
    <name evidence="1" type="ORF">QFZ26_001861</name>
</gene>
<organism evidence="1 2">
    <name type="scientific">Agromyces ramosus</name>
    <dbReference type="NCBI Taxonomy" id="33879"/>
    <lineage>
        <taxon>Bacteria</taxon>
        <taxon>Bacillati</taxon>
        <taxon>Actinomycetota</taxon>
        <taxon>Actinomycetes</taxon>
        <taxon>Micrococcales</taxon>
        <taxon>Microbacteriaceae</taxon>
        <taxon>Agromyces</taxon>
    </lineage>
</organism>
<dbReference type="EMBL" id="JAUSYY010000001">
    <property type="protein sequence ID" value="MDQ0894306.1"/>
    <property type="molecule type" value="Genomic_DNA"/>
</dbReference>
<accession>A0ABU0R895</accession>
<protein>
    <recommendedName>
        <fullName evidence="3">Ribosomally synthesized peptide with SipW-like signal peptide</fullName>
    </recommendedName>
</protein>
<proteinExistence type="predicted"/>
<name>A0ABU0R895_9MICO</name>
<evidence type="ECO:0000313" key="2">
    <source>
        <dbReference type="Proteomes" id="UP001239083"/>
    </source>
</evidence>
<evidence type="ECO:0008006" key="3">
    <source>
        <dbReference type="Google" id="ProtNLM"/>
    </source>
</evidence>
<reference evidence="1 2" key="1">
    <citation type="submission" date="2023-07" db="EMBL/GenBank/DDBJ databases">
        <title>Comparative genomics of wheat-associated soil bacteria to identify genetic determinants of phenazine resistance.</title>
        <authorList>
            <person name="Mouncey N."/>
        </authorList>
    </citation>
    <scope>NUCLEOTIDE SEQUENCE [LARGE SCALE GENOMIC DNA]</scope>
    <source>
        <strain evidence="1 2">V3I3</strain>
    </source>
</reference>